<dbReference type="InterPro" id="IPR045735">
    <property type="entry name" value="Spore_III_AA_AAA+_ATPase"/>
</dbReference>
<dbReference type="Gene3D" id="3.40.50.300">
    <property type="entry name" value="P-loop containing nucleotide triphosphate hydrolases"/>
    <property type="match status" value="1"/>
</dbReference>
<evidence type="ECO:0000259" key="3">
    <source>
        <dbReference type="SMART" id="SM00382"/>
    </source>
</evidence>
<feature type="domain" description="AAA+ ATPase" evidence="3">
    <location>
        <begin position="144"/>
        <end position="269"/>
    </location>
</feature>
<dbReference type="AlphaFoldDB" id="A0A9D1KQ50"/>
<evidence type="ECO:0000313" key="5">
    <source>
        <dbReference type="Proteomes" id="UP000824160"/>
    </source>
</evidence>
<dbReference type="InterPro" id="IPR027417">
    <property type="entry name" value="P-loop_NTPase"/>
</dbReference>
<dbReference type="EMBL" id="DVLW01000017">
    <property type="protein sequence ID" value="HIT93643.1"/>
    <property type="molecule type" value="Genomic_DNA"/>
</dbReference>
<evidence type="ECO:0000256" key="1">
    <source>
        <dbReference type="ARBA" id="ARBA00022741"/>
    </source>
</evidence>
<dbReference type="Proteomes" id="UP000824160">
    <property type="component" value="Unassembled WGS sequence"/>
</dbReference>
<proteinExistence type="predicted"/>
<dbReference type="GO" id="GO:0005524">
    <property type="term" value="F:ATP binding"/>
    <property type="evidence" value="ECO:0007669"/>
    <property type="project" value="UniProtKB-KW"/>
</dbReference>
<protein>
    <submittedName>
        <fullName evidence="4">Flp pilus assembly complex ATPase component TadA</fullName>
    </submittedName>
</protein>
<dbReference type="PANTHER" id="PTHR20953">
    <property type="entry name" value="KINASE-RELATED"/>
    <property type="match status" value="1"/>
</dbReference>
<dbReference type="InterPro" id="IPR003593">
    <property type="entry name" value="AAA+_ATPase"/>
</dbReference>
<evidence type="ECO:0000256" key="2">
    <source>
        <dbReference type="ARBA" id="ARBA00022840"/>
    </source>
</evidence>
<name>A0A9D1KQ50_9FIRM</name>
<dbReference type="Pfam" id="PF19568">
    <property type="entry name" value="Spore_III_AA"/>
    <property type="match status" value="1"/>
</dbReference>
<keyword evidence="1" id="KW-0547">Nucleotide-binding</keyword>
<dbReference type="PANTHER" id="PTHR20953:SF3">
    <property type="entry name" value="P-LOOP CONTAINING NUCLEOSIDE TRIPHOSPHATE HYDROLASES SUPERFAMILY PROTEIN"/>
    <property type="match status" value="1"/>
</dbReference>
<dbReference type="SMART" id="SM00382">
    <property type="entry name" value="AAA"/>
    <property type="match status" value="1"/>
</dbReference>
<gene>
    <name evidence="4" type="primary">tadA</name>
    <name evidence="4" type="ORF">IAC43_00505</name>
</gene>
<reference evidence="4" key="2">
    <citation type="journal article" date="2021" name="PeerJ">
        <title>Extensive microbial diversity within the chicken gut microbiome revealed by metagenomics and culture.</title>
        <authorList>
            <person name="Gilroy R."/>
            <person name="Ravi A."/>
            <person name="Getino M."/>
            <person name="Pursley I."/>
            <person name="Horton D.L."/>
            <person name="Alikhan N.F."/>
            <person name="Baker D."/>
            <person name="Gharbi K."/>
            <person name="Hall N."/>
            <person name="Watson M."/>
            <person name="Adriaenssens E.M."/>
            <person name="Foster-Nyarko E."/>
            <person name="Jarju S."/>
            <person name="Secka A."/>
            <person name="Antonio M."/>
            <person name="Oren A."/>
            <person name="Chaudhuri R.R."/>
            <person name="La Ragione R."/>
            <person name="Hildebrand F."/>
            <person name="Pallen M.J."/>
        </authorList>
    </citation>
    <scope>NUCLEOTIDE SEQUENCE</scope>
    <source>
        <strain evidence="4">ChiBcec7-5410</strain>
    </source>
</reference>
<reference evidence="4" key="1">
    <citation type="submission" date="2020-10" db="EMBL/GenBank/DDBJ databases">
        <authorList>
            <person name="Gilroy R."/>
        </authorList>
    </citation>
    <scope>NUCLEOTIDE SEQUENCE</scope>
    <source>
        <strain evidence="4">ChiBcec7-5410</strain>
    </source>
</reference>
<accession>A0A9D1KQ50</accession>
<evidence type="ECO:0000313" key="4">
    <source>
        <dbReference type="EMBL" id="HIT93643.1"/>
    </source>
</evidence>
<comment type="caution">
    <text evidence="4">The sequence shown here is derived from an EMBL/GenBank/DDBJ whole genome shotgun (WGS) entry which is preliminary data.</text>
</comment>
<dbReference type="SUPFAM" id="SSF52540">
    <property type="entry name" value="P-loop containing nucleoside triphosphate hydrolases"/>
    <property type="match status" value="1"/>
</dbReference>
<sequence>MRLDEFIRSCLPASVSLAVERAERRTLYELRLRAGQPVQWIGSETGWLAGNGRLLPVPDGGLVTTQAMLEETLFRATGRSMQSAMESICKGYVSLPGGGRLGVAGTASIGDGQVLAVHTISTLCFRFPGYIPDAADRLLEQMTFPSSLLIAGPPMSGKTTVLRALIGRLARGMRLTVLDERGELTPLPDGAVSADLLTGYPKAEAMMLAVRSLSPELMICDELSPREAEAVSASLYGGVPLVATVHAGSIEELLRREWTARLLREGAFEKVVLLTGLGKMGELLDGYALGTSGSRYLSDPVRSRDGNACFGKADPKGRTTGRDDPAVCPAGGTAGTAAAYRYYYRDADGRRTAAGG</sequence>
<keyword evidence="2" id="KW-0067">ATP-binding</keyword>
<organism evidence="4 5">
    <name type="scientific">Candidatus Faecivivens stercoripullorum</name>
    <dbReference type="NCBI Taxonomy" id="2840805"/>
    <lineage>
        <taxon>Bacteria</taxon>
        <taxon>Bacillati</taxon>
        <taxon>Bacillota</taxon>
        <taxon>Clostridia</taxon>
        <taxon>Eubacteriales</taxon>
        <taxon>Oscillospiraceae</taxon>
        <taxon>Oscillospiraceae incertae sedis</taxon>
        <taxon>Candidatus Faecivivens</taxon>
    </lineage>
</organism>